<dbReference type="SUPFAM" id="SSF49329">
    <property type="entry name" value="Cu,Zn superoxide dismutase-like"/>
    <property type="match status" value="1"/>
</dbReference>
<dbReference type="PANTHER" id="PTHR20910">
    <property type="entry name" value="AGAP001623-PA"/>
    <property type="match status" value="1"/>
</dbReference>
<dbReference type="InterPro" id="IPR036423">
    <property type="entry name" value="SOD-like_Cu/Zn_dom_sf"/>
</dbReference>
<keyword evidence="2" id="KW-1185">Reference proteome</keyword>
<proteinExistence type="predicted"/>
<organism evidence="1 2">
    <name type="scientific">Dimargaris verticillata</name>
    <dbReference type="NCBI Taxonomy" id="2761393"/>
    <lineage>
        <taxon>Eukaryota</taxon>
        <taxon>Fungi</taxon>
        <taxon>Fungi incertae sedis</taxon>
        <taxon>Zoopagomycota</taxon>
        <taxon>Kickxellomycotina</taxon>
        <taxon>Dimargaritomycetes</taxon>
        <taxon>Dimargaritales</taxon>
        <taxon>Dimargaritaceae</taxon>
        <taxon>Dimargaris</taxon>
    </lineage>
</organism>
<comment type="caution">
    <text evidence="1">The sequence shown here is derived from an EMBL/GenBank/DDBJ whole genome shotgun (WGS) entry which is preliminary data.</text>
</comment>
<reference evidence="1" key="1">
    <citation type="submission" date="2022-07" db="EMBL/GenBank/DDBJ databases">
        <title>Phylogenomic reconstructions and comparative analyses of Kickxellomycotina fungi.</title>
        <authorList>
            <person name="Reynolds N.K."/>
            <person name="Stajich J.E."/>
            <person name="Barry K."/>
            <person name="Grigoriev I.V."/>
            <person name="Crous P."/>
            <person name="Smith M.E."/>
        </authorList>
    </citation>
    <scope>NUCLEOTIDE SEQUENCE</scope>
    <source>
        <strain evidence="1">RSA 567</strain>
    </source>
</reference>
<protein>
    <submittedName>
        <fullName evidence="1">Uncharacterized protein</fullName>
    </submittedName>
</protein>
<dbReference type="InterPro" id="IPR053257">
    <property type="entry name" value="Cu-only_SOD"/>
</dbReference>
<dbReference type="Proteomes" id="UP001151582">
    <property type="component" value="Unassembled WGS sequence"/>
</dbReference>
<dbReference type="AlphaFoldDB" id="A0A9W8AXG1"/>
<dbReference type="GO" id="GO:0006801">
    <property type="term" value="P:superoxide metabolic process"/>
    <property type="evidence" value="ECO:0007669"/>
    <property type="project" value="InterPro"/>
</dbReference>
<dbReference type="PANTHER" id="PTHR20910:SF1">
    <property type="entry name" value="SUPEROXIDE DISMUTASE COPPER_ZINC BINDING DOMAIN-CONTAINING PROTEIN"/>
    <property type="match status" value="1"/>
</dbReference>
<evidence type="ECO:0000313" key="2">
    <source>
        <dbReference type="Proteomes" id="UP001151582"/>
    </source>
</evidence>
<gene>
    <name evidence="1" type="ORF">H4R34_006105</name>
</gene>
<evidence type="ECO:0000313" key="1">
    <source>
        <dbReference type="EMBL" id="KAJ1970073.1"/>
    </source>
</evidence>
<dbReference type="EMBL" id="JANBQB010001849">
    <property type="protein sequence ID" value="KAJ1970073.1"/>
    <property type="molecule type" value="Genomic_DNA"/>
</dbReference>
<feature type="non-terminal residue" evidence="1">
    <location>
        <position position="143"/>
    </location>
</feature>
<dbReference type="GO" id="GO:0046872">
    <property type="term" value="F:metal ion binding"/>
    <property type="evidence" value="ECO:0007669"/>
    <property type="project" value="InterPro"/>
</dbReference>
<dbReference type="Gene3D" id="2.60.40.200">
    <property type="entry name" value="Superoxide dismutase, copper/zinc binding domain"/>
    <property type="match status" value="1"/>
</dbReference>
<dbReference type="OrthoDB" id="2495266at2759"/>
<sequence>MAIDIYIEQGLSATETYTIEIYKGIIPDARCRKAGAIFNPTNVNMRDEEYYCNRFNARSKCALGDLSGRFGVFYAQNHGFNTTWYDYQLSLNGYHSIADRSVFIRNSTGGPVTCANIKFADPTMQRRRASATPTLGTSQALMS</sequence>
<accession>A0A9W8AXG1</accession>
<name>A0A9W8AXG1_9FUNG</name>